<dbReference type="EMBL" id="CAJOBP010065567">
    <property type="protein sequence ID" value="CAF4865738.1"/>
    <property type="molecule type" value="Genomic_DNA"/>
</dbReference>
<dbReference type="EMBL" id="CAJOBP010065534">
    <property type="protein sequence ID" value="CAF4865666.1"/>
    <property type="molecule type" value="Genomic_DNA"/>
</dbReference>
<keyword evidence="3" id="KW-1185">Reference proteome</keyword>
<sequence length="67" mass="7705">DLQRALEESLLTSGLSEAELNEIRQQNQIQSGVTATPQDLSLVMELSKHEEEARLNRLREEEEELEK</sequence>
<accession>A0A821T3G8</accession>
<evidence type="ECO:0000313" key="1">
    <source>
        <dbReference type="EMBL" id="CAF4865666.1"/>
    </source>
</evidence>
<evidence type="ECO:0000313" key="3">
    <source>
        <dbReference type="Proteomes" id="UP000663873"/>
    </source>
</evidence>
<proteinExistence type="predicted"/>
<protein>
    <submittedName>
        <fullName evidence="2">Uncharacterized protein</fullName>
    </submittedName>
</protein>
<dbReference type="Proteomes" id="UP000663873">
    <property type="component" value="Unassembled WGS sequence"/>
</dbReference>
<feature type="non-terminal residue" evidence="2">
    <location>
        <position position="67"/>
    </location>
</feature>
<organism evidence="2 3">
    <name type="scientific">Rotaria socialis</name>
    <dbReference type="NCBI Taxonomy" id="392032"/>
    <lineage>
        <taxon>Eukaryota</taxon>
        <taxon>Metazoa</taxon>
        <taxon>Spiralia</taxon>
        <taxon>Gnathifera</taxon>
        <taxon>Rotifera</taxon>
        <taxon>Eurotatoria</taxon>
        <taxon>Bdelloidea</taxon>
        <taxon>Philodinida</taxon>
        <taxon>Philodinidae</taxon>
        <taxon>Rotaria</taxon>
    </lineage>
</organism>
<reference evidence="2" key="1">
    <citation type="submission" date="2021-02" db="EMBL/GenBank/DDBJ databases">
        <authorList>
            <person name="Nowell W R."/>
        </authorList>
    </citation>
    <scope>NUCLEOTIDE SEQUENCE</scope>
</reference>
<name>A0A821T3G8_9BILA</name>
<comment type="caution">
    <text evidence="2">The sequence shown here is derived from an EMBL/GenBank/DDBJ whole genome shotgun (WGS) entry which is preliminary data.</text>
</comment>
<evidence type="ECO:0000313" key="2">
    <source>
        <dbReference type="EMBL" id="CAF4865738.1"/>
    </source>
</evidence>
<feature type="non-terminal residue" evidence="2">
    <location>
        <position position="1"/>
    </location>
</feature>
<gene>
    <name evidence="1" type="ORF">UJA718_LOCUS44067</name>
    <name evidence="2" type="ORF">UJA718_LOCUS44070</name>
</gene>
<dbReference type="AlphaFoldDB" id="A0A821T3G8"/>